<protein>
    <submittedName>
        <fullName evidence="1">Uncharacterized protein</fullName>
    </submittedName>
</protein>
<comment type="caution">
    <text evidence="1">The sequence shown here is derived from an EMBL/GenBank/DDBJ whole genome shotgun (WGS) entry which is preliminary data.</text>
</comment>
<evidence type="ECO:0000313" key="2">
    <source>
        <dbReference type="Proteomes" id="UP001501222"/>
    </source>
</evidence>
<organism evidence="1 2">
    <name type="scientific">Kribbella ginsengisoli</name>
    <dbReference type="NCBI Taxonomy" id="363865"/>
    <lineage>
        <taxon>Bacteria</taxon>
        <taxon>Bacillati</taxon>
        <taxon>Actinomycetota</taxon>
        <taxon>Actinomycetes</taxon>
        <taxon>Propionibacteriales</taxon>
        <taxon>Kribbellaceae</taxon>
        <taxon>Kribbella</taxon>
    </lineage>
</organism>
<dbReference type="EMBL" id="BAABAA010000018">
    <property type="protein sequence ID" value="GAA3594897.1"/>
    <property type="molecule type" value="Genomic_DNA"/>
</dbReference>
<name>A0ABP6Z381_9ACTN</name>
<proteinExistence type="predicted"/>
<dbReference type="Proteomes" id="UP001501222">
    <property type="component" value="Unassembled WGS sequence"/>
</dbReference>
<gene>
    <name evidence="1" type="ORF">GCM10022235_77670</name>
</gene>
<sequence>MQMQTTGRCLELVQPMDPDPPTVGRRRCLDLDGATTSDEIMTVSSRTGPCPMGARVQFEQSYEHRQFGEEPGLLLGTQQSAGRPKECSPVVHASVENLERIVRLFLNTSQDVRAQAGEYVVEVSTEAAQISKRASVLIVLQRPFPKYERGAVKTSTDEAIGGHRHQQMPATCVVHRSHQRTCSGRHRSFRDS</sequence>
<evidence type="ECO:0000313" key="1">
    <source>
        <dbReference type="EMBL" id="GAA3594897.1"/>
    </source>
</evidence>
<reference evidence="2" key="1">
    <citation type="journal article" date="2019" name="Int. J. Syst. Evol. Microbiol.">
        <title>The Global Catalogue of Microorganisms (GCM) 10K type strain sequencing project: providing services to taxonomists for standard genome sequencing and annotation.</title>
        <authorList>
            <consortium name="The Broad Institute Genomics Platform"/>
            <consortium name="The Broad Institute Genome Sequencing Center for Infectious Disease"/>
            <person name="Wu L."/>
            <person name="Ma J."/>
        </authorList>
    </citation>
    <scope>NUCLEOTIDE SEQUENCE [LARGE SCALE GENOMIC DNA]</scope>
    <source>
        <strain evidence="2">JCM 16928</strain>
    </source>
</reference>
<keyword evidence="2" id="KW-1185">Reference proteome</keyword>
<accession>A0ABP6Z381</accession>